<keyword evidence="3" id="KW-1185">Reference proteome</keyword>
<evidence type="ECO:0000256" key="1">
    <source>
        <dbReference type="SAM" id="SignalP"/>
    </source>
</evidence>
<evidence type="ECO:0000313" key="2">
    <source>
        <dbReference type="EMBL" id="CAK9043058.1"/>
    </source>
</evidence>
<sequence length="380" mass="43699">MGPKRLLLGALLLTLCGTLLHIWNVTTQVEVPFASWRMTAEVQKQQHWPILGRDSLLASIPYWNVDDFREREGRERALLHVLMTLMSYPMEVDIILVSNTGVKAAAEGLVWREALRPQPFCNKTFQHGYCLHWEALHALREAALTGDVEMIGPGVADTARTDKIGASQSKQLAYDYYAYMEGDLLLPAASFYFFAHHADTLFHRGYKLKAHRREPGGPSGARMVDMRPHFNCEYSTLFDGSASTSYLDQRDRVYITSVGDYCLFASSLLLSRRMFQRFLTLREWDWDHRPNQEPWAITEAIDPSLQRSWVPVTHERMQALHLMPLHNDGLQHLSFTHAEVDQLILGTFWKQVFVSQCFSPRSNCMWYIGMGLRNRFGVCL</sequence>
<feature type="signal peptide" evidence="1">
    <location>
        <begin position="1"/>
        <end position="27"/>
    </location>
</feature>
<proteinExistence type="predicted"/>
<feature type="chain" id="PRO_5045431493" evidence="1">
    <location>
        <begin position="28"/>
        <end position="380"/>
    </location>
</feature>
<protein>
    <submittedName>
        <fullName evidence="2">Uncharacterized protein</fullName>
    </submittedName>
</protein>
<name>A0ABP0LVX9_9DINO</name>
<gene>
    <name evidence="2" type="ORF">CCMP2556_LOCUS22840</name>
</gene>
<dbReference type="EMBL" id="CAXAMN010014335">
    <property type="protein sequence ID" value="CAK9043058.1"/>
    <property type="molecule type" value="Genomic_DNA"/>
</dbReference>
<reference evidence="2 3" key="1">
    <citation type="submission" date="2024-02" db="EMBL/GenBank/DDBJ databases">
        <authorList>
            <person name="Chen Y."/>
            <person name="Shah S."/>
            <person name="Dougan E. K."/>
            <person name="Thang M."/>
            <person name="Chan C."/>
        </authorList>
    </citation>
    <scope>NUCLEOTIDE SEQUENCE [LARGE SCALE GENOMIC DNA]</scope>
</reference>
<evidence type="ECO:0000313" key="3">
    <source>
        <dbReference type="Proteomes" id="UP001642484"/>
    </source>
</evidence>
<dbReference type="Proteomes" id="UP001642484">
    <property type="component" value="Unassembled WGS sequence"/>
</dbReference>
<organism evidence="2 3">
    <name type="scientific">Durusdinium trenchii</name>
    <dbReference type="NCBI Taxonomy" id="1381693"/>
    <lineage>
        <taxon>Eukaryota</taxon>
        <taxon>Sar</taxon>
        <taxon>Alveolata</taxon>
        <taxon>Dinophyceae</taxon>
        <taxon>Suessiales</taxon>
        <taxon>Symbiodiniaceae</taxon>
        <taxon>Durusdinium</taxon>
    </lineage>
</organism>
<accession>A0ABP0LVX9</accession>
<comment type="caution">
    <text evidence="2">The sequence shown here is derived from an EMBL/GenBank/DDBJ whole genome shotgun (WGS) entry which is preliminary data.</text>
</comment>
<keyword evidence="1" id="KW-0732">Signal</keyword>